<feature type="region of interest" description="Disordered" evidence="1">
    <location>
        <begin position="1"/>
        <end position="38"/>
    </location>
</feature>
<accession>A0AAV7PC41</accession>
<comment type="caution">
    <text evidence="2">The sequence shown here is derived from an EMBL/GenBank/DDBJ whole genome shotgun (WGS) entry which is preliminary data.</text>
</comment>
<proteinExistence type="predicted"/>
<reference evidence="2" key="1">
    <citation type="journal article" date="2022" name="bioRxiv">
        <title>Sequencing and chromosome-scale assembly of the giantPleurodeles waltlgenome.</title>
        <authorList>
            <person name="Brown T."/>
            <person name="Elewa A."/>
            <person name="Iarovenko S."/>
            <person name="Subramanian E."/>
            <person name="Araus A.J."/>
            <person name="Petzold A."/>
            <person name="Susuki M."/>
            <person name="Suzuki K.-i.T."/>
            <person name="Hayashi T."/>
            <person name="Toyoda A."/>
            <person name="Oliveira C."/>
            <person name="Osipova E."/>
            <person name="Leigh N.D."/>
            <person name="Simon A."/>
            <person name="Yun M.H."/>
        </authorList>
    </citation>
    <scope>NUCLEOTIDE SEQUENCE</scope>
    <source>
        <strain evidence="2">20211129_DDA</strain>
        <tissue evidence="2">Liver</tissue>
    </source>
</reference>
<gene>
    <name evidence="2" type="ORF">NDU88_004316</name>
</gene>
<sequence length="105" mass="11861">MGKTDKVQEKLQFEQHKTPKVHNDGSHTAAPDLGTLDPKMSNDVRQILGTRQQSLTTIGKKMDSLSYRMDRMSESVDKHAEWFDIAERCISDIEDDRVAGDGTLK</sequence>
<evidence type="ECO:0000256" key="1">
    <source>
        <dbReference type="SAM" id="MobiDB-lite"/>
    </source>
</evidence>
<dbReference type="AlphaFoldDB" id="A0AAV7PC41"/>
<evidence type="ECO:0008006" key="4">
    <source>
        <dbReference type="Google" id="ProtNLM"/>
    </source>
</evidence>
<name>A0AAV7PC41_PLEWA</name>
<organism evidence="2 3">
    <name type="scientific">Pleurodeles waltl</name>
    <name type="common">Iberian ribbed newt</name>
    <dbReference type="NCBI Taxonomy" id="8319"/>
    <lineage>
        <taxon>Eukaryota</taxon>
        <taxon>Metazoa</taxon>
        <taxon>Chordata</taxon>
        <taxon>Craniata</taxon>
        <taxon>Vertebrata</taxon>
        <taxon>Euteleostomi</taxon>
        <taxon>Amphibia</taxon>
        <taxon>Batrachia</taxon>
        <taxon>Caudata</taxon>
        <taxon>Salamandroidea</taxon>
        <taxon>Salamandridae</taxon>
        <taxon>Pleurodelinae</taxon>
        <taxon>Pleurodeles</taxon>
    </lineage>
</organism>
<evidence type="ECO:0000313" key="2">
    <source>
        <dbReference type="EMBL" id="KAJ1125901.1"/>
    </source>
</evidence>
<keyword evidence="3" id="KW-1185">Reference proteome</keyword>
<dbReference type="EMBL" id="JANPWB010000011">
    <property type="protein sequence ID" value="KAJ1125901.1"/>
    <property type="molecule type" value="Genomic_DNA"/>
</dbReference>
<evidence type="ECO:0000313" key="3">
    <source>
        <dbReference type="Proteomes" id="UP001066276"/>
    </source>
</evidence>
<protein>
    <recommendedName>
        <fullName evidence="4">t-SNARE coiled-coil homology domain-containing protein</fullName>
    </recommendedName>
</protein>
<dbReference type="Proteomes" id="UP001066276">
    <property type="component" value="Chromosome 7"/>
</dbReference>
<feature type="compositionally biased region" description="Basic and acidic residues" evidence="1">
    <location>
        <begin position="1"/>
        <end position="25"/>
    </location>
</feature>